<reference evidence="3" key="1">
    <citation type="journal article" date="2009" name="Genome Res.">
        <title>Comparative genomic analyses of the human fungal pathogens Coccidioides and their relatives.</title>
        <authorList>
            <person name="Sharpton T.J."/>
            <person name="Stajich J.E."/>
            <person name="Rounsley S.D."/>
            <person name="Gardner M.J."/>
            <person name="Wortman J.R."/>
            <person name="Jordar V.S."/>
            <person name="Maiti R."/>
            <person name="Kodira C.D."/>
            <person name="Neafsey D.E."/>
            <person name="Zeng Q."/>
            <person name="Hung C.-Y."/>
            <person name="McMahan C."/>
            <person name="Muszewska A."/>
            <person name="Grynberg M."/>
            <person name="Mandel M.A."/>
            <person name="Kellner E.M."/>
            <person name="Barker B.M."/>
            <person name="Galgiani J.N."/>
            <person name="Orbach M.J."/>
            <person name="Kirkland T.N."/>
            <person name="Cole G.T."/>
            <person name="Henn M.R."/>
            <person name="Birren B.W."/>
            <person name="Taylor J.W."/>
        </authorList>
    </citation>
    <scope>NUCLEOTIDE SEQUENCE [LARGE SCALE GENOMIC DNA]</scope>
    <source>
        <strain evidence="3">UAMH 1704</strain>
    </source>
</reference>
<sequence>MDSRRPGSAGIRRDDWPQSTASTDATLCSFNLLSSSTVAATKPEMEPEITCSLHPWMTPPEEYDVSSSH</sequence>
<name>C4JXA6_UNCRE</name>
<dbReference type="RefSeq" id="XP_002583312.1">
    <property type="nucleotide sequence ID" value="XM_002583266.1"/>
</dbReference>
<evidence type="ECO:0000313" key="2">
    <source>
        <dbReference type="EMBL" id="EEP81414.1"/>
    </source>
</evidence>
<accession>C4JXA6</accession>
<dbReference type="AlphaFoldDB" id="C4JXA6"/>
<dbReference type="Proteomes" id="UP000002058">
    <property type="component" value="Unassembled WGS sequence"/>
</dbReference>
<dbReference type="InParanoid" id="C4JXA6"/>
<dbReference type="VEuPathDB" id="FungiDB:UREG_06279"/>
<dbReference type="EMBL" id="CH476618">
    <property type="protein sequence ID" value="EEP81414.1"/>
    <property type="molecule type" value="Genomic_DNA"/>
</dbReference>
<evidence type="ECO:0000256" key="1">
    <source>
        <dbReference type="SAM" id="MobiDB-lite"/>
    </source>
</evidence>
<dbReference type="KEGG" id="ure:UREG_06279"/>
<feature type="compositionally biased region" description="Basic and acidic residues" evidence="1">
    <location>
        <begin position="1"/>
        <end position="16"/>
    </location>
</feature>
<feature type="region of interest" description="Disordered" evidence="1">
    <location>
        <begin position="1"/>
        <end position="20"/>
    </location>
</feature>
<keyword evidence="3" id="KW-1185">Reference proteome</keyword>
<dbReference type="GeneID" id="8441632"/>
<organism evidence="2 3">
    <name type="scientific">Uncinocarpus reesii (strain UAMH 1704)</name>
    <dbReference type="NCBI Taxonomy" id="336963"/>
    <lineage>
        <taxon>Eukaryota</taxon>
        <taxon>Fungi</taxon>
        <taxon>Dikarya</taxon>
        <taxon>Ascomycota</taxon>
        <taxon>Pezizomycotina</taxon>
        <taxon>Eurotiomycetes</taxon>
        <taxon>Eurotiomycetidae</taxon>
        <taxon>Onygenales</taxon>
        <taxon>Onygenaceae</taxon>
        <taxon>Uncinocarpus</taxon>
    </lineage>
</organism>
<dbReference type="HOGENOM" id="CLU_2777783_0_0_1"/>
<proteinExistence type="predicted"/>
<protein>
    <submittedName>
        <fullName evidence="2">Uncharacterized protein</fullName>
    </submittedName>
</protein>
<gene>
    <name evidence="2" type="ORF">UREG_06279</name>
</gene>
<evidence type="ECO:0000313" key="3">
    <source>
        <dbReference type="Proteomes" id="UP000002058"/>
    </source>
</evidence>